<sequence length="456" mass="50763">MERKNRRSFLKKAGLAASSMLVAPTLIPGSALGKNGFTAPSDRITLAFIGAGNQAGNDVRGFLPDDRVQVTAICDVNKIGPGYWNGKIAGREYIRKLVDDFYSEKHGKNYRSAEGYTDFRDVLERKDIDAVEVVTPDHWHAIPVMMAAAAGKHIYCQKPLSLTVEEGRAMSDAVRKYGVRFQTGSQQRSSHHFRRVCELARNGRLGTLHTVTCGLPGGTPDFGKTGHLTETIPVPKDFDYDMWLGPAPEAPYSPCRTHVNYRWIMDYSGGNVTDWGGHHPDIAQWGMGTDHTGPVKIQNAQAVWSDHPVWNTAVRFYFECIYENGVKLIVQSDKDFGVTFEGTEGSAWAIRGEHKINPEKLADTAIGPNESVLYVSENHYSNFIDCIQSGKETIAPAEVGHRSITLAHLGNIAMMLQQDLDWDPASERFTGNFAANQLLSREMREPWGTLFRKYKV</sequence>
<gene>
    <name evidence="3" type="ORF">SAMN04488057_11439</name>
</gene>
<evidence type="ECO:0000313" key="4">
    <source>
        <dbReference type="Proteomes" id="UP000184513"/>
    </source>
</evidence>
<dbReference type="STRING" id="388280.SAMN04488057_11439"/>
<dbReference type="InterPro" id="IPR050463">
    <property type="entry name" value="Gfo/Idh/MocA_oxidrdct_glycsds"/>
</dbReference>
<accession>A0A1M7Q5D7</accession>
<feature type="domain" description="Gfo/Idh/MocA-like oxidoreductase bacterial type C-terminal" evidence="2">
    <location>
        <begin position="229"/>
        <end position="448"/>
    </location>
</feature>
<protein>
    <submittedName>
        <fullName evidence="3">Predicted dehydrogenase</fullName>
    </submittedName>
</protein>
<dbReference type="EMBL" id="FRCY01000014">
    <property type="protein sequence ID" value="SHN25583.1"/>
    <property type="molecule type" value="Genomic_DNA"/>
</dbReference>
<dbReference type="GO" id="GO:0000166">
    <property type="term" value="F:nucleotide binding"/>
    <property type="evidence" value="ECO:0007669"/>
    <property type="project" value="InterPro"/>
</dbReference>
<dbReference type="OrthoDB" id="9763611at2"/>
<dbReference type="Pfam" id="PF01408">
    <property type="entry name" value="GFO_IDH_MocA"/>
    <property type="match status" value="1"/>
</dbReference>
<dbReference type="Gene3D" id="3.30.360.10">
    <property type="entry name" value="Dihydrodipicolinate Reductase, domain 2"/>
    <property type="match status" value="1"/>
</dbReference>
<feature type="domain" description="Gfo/Idh/MocA-like oxidoreductase N-terminal" evidence="1">
    <location>
        <begin position="112"/>
        <end position="184"/>
    </location>
</feature>
<proteinExistence type="predicted"/>
<reference evidence="3 4" key="1">
    <citation type="submission" date="2016-11" db="EMBL/GenBank/DDBJ databases">
        <authorList>
            <person name="Jaros S."/>
            <person name="Januszkiewicz K."/>
            <person name="Wedrychowicz H."/>
        </authorList>
    </citation>
    <scope>NUCLEOTIDE SEQUENCE [LARGE SCALE GENOMIC DNA]</scope>
    <source>
        <strain evidence="3 4">CGMCC 1.6102</strain>
    </source>
</reference>
<dbReference type="SUPFAM" id="SSF51735">
    <property type="entry name" value="NAD(P)-binding Rossmann-fold domains"/>
    <property type="match status" value="1"/>
</dbReference>
<evidence type="ECO:0000313" key="3">
    <source>
        <dbReference type="EMBL" id="SHN25583.1"/>
    </source>
</evidence>
<dbReference type="Gene3D" id="3.40.50.720">
    <property type="entry name" value="NAD(P)-binding Rossmann-like Domain"/>
    <property type="match status" value="1"/>
</dbReference>
<dbReference type="InterPro" id="IPR036291">
    <property type="entry name" value="NAD(P)-bd_dom_sf"/>
</dbReference>
<organism evidence="3 4">
    <name type="scientific">Cyclobacterium lianum</name>
    <dbReference type="NCBI Taxonomy" id="388280"/>
    <lineage>
        <taxon>Bacteria</taxon>
        <taxon>Pseudomonadati</taxon>
        <taxon>Bacteroidota</taxon>
        <taxon>Cytophagia</taxon>
        <taxon>Cytophagales</taxon>
        <taxon>Cyclobacteriaceae</taxon>
        <taxon>Cyclobacterium</taxon>
    </lineage>
</organism>
<dbReference type="Proteomes" id="UP000184513">
    <property type="component" value="Unassembled WGS sequence"/>
</dbReference>
<dbReference type="PROSITE" id="PS51318">
    <property type="entry name" value="TAT"/>
    <property type="match status" value="1"/>
</dbReference>
<dbReference type="InterPro" id="IPR043906">
    <property type="entry name" value="Gfo/Idh/MocA_OxRdtase_bact_C"/>
</dbReference>
<dbReference type="SUPFAM" id="SSF55347">
    <property type="entry name" value="Glyceraldehyde-3-phosphate dehydrogenase-like, C-terminal domain"/>
    <property type="match status" value="1"/>
</dbReference>
<dbReference type="InterPro" id="IPR006311">
    <property type="entry name" value="TAT_signal"/>
</dbReference>
<evidence type="ECO:0000259" key="2">
    <source>
        <dbReference type="Pfam" id="PF19051"/>
    </source>
</evidence>
<dbReference type="InterPro" id="IPR000683">
    <property type="entry name" value="Gfo/Idh/MocA-like_OxRdtase_N"/>
</dbReference>
<dbReference type="Pfam" id="PF19051">
    <property type="entry name" value="GFO_IDH_MocA_C2"/>
    <property type="match status" value="1"/>
</dbReference>
<dbReference type="PANTHER" id="PTHR43818:SF5">
    <property type="entry name" value="OXIDOREDUCTASE FAMILY PROTEIN"/>
    <property type="match status" value="1"/>
</dbReference>
<dbReference type="PANTHER" id="PTHR43818">
    <property type="entry name" value="BCDNA.GH03377"/>
    <property type="match status" value="1"/>
</dbReference>
<dbReference type="RefSeq" id="WP_073096587.1">
    <property type="nucleotide sequence ID" value="NZ_FRCY01000014.1"/>
</dbReference>
<keyword evidence="4" id="KW-1185">Reference proteome</keyword>
<dbReference type="AlphaFoldDB" id="A0A1M7Q5D7"/>
<name>A0A1M7Q5D7_9BACT</name>
<evidence type="ECO:0000259" key="1">
    <source>
        <dbReference type="Pfam" id="PF01408"/>
    </source>
</evidence>